<comment type="caution">
    <text evidence="1">The sequence shown here is derived from an EMBL/GenBank/DDBJ whole genome shotgun (WGS) entry which is preliminary data.</text>
</comment>
<proteinExistence type="predicted"/>
<organism evidence="1 2">
    <name type="scientific">Ophiocordyceps polyrhachis-furcata BCC 54312</name>
    <dbReference type="NCBI Taxonomy" id="1330021"/>
    <lineage>
        <taxon>Eukaryota</taxon>
        <taxon>Fungi</taxon>
        <taxon>Dikarya</taxon>
        <taxon>Ascomycota</taxon>
        <taxon>Pezizomycotina</taxon>
        <taxon>Sordariomycetes</taxon>
        <taxon>Hypocreomycetidae</taxon>
        <taxon>Hypocreales</taxon>
        <taxon>Ophiocordycipitaceae</taxon>
        <taxon>Ophiocordyceps</taxon>
    </lineage>
</organism>
<protein>
    <submittedName>
        <fullName evidence="1">Uncharacterized protein</fullName>
    </submittedName>
</protein>
<dbReference type="AlphaFoldDB" id="A0A367LIA2"/>
<gene>
    <name evidence="1" type="ORF">L249_8276</name>
</gene>
<name>A0A367LIA2_9HYPO</name>
<reference evidence="1 2" key="1">
    <citation type="journal article" date="2015" name="BMC Genomics">
        <title>Insights from the genome of Ophiocordyceps polyrhachis-furcata to pathogenicity and host specificity in insect fungi.</title>
        <authorList>
            <person name="Wichadakul D."/>
            <person name="Kobmoo N."/>
            <person name="Ingsriswang S."/>
            <person name="Tangphatsornruang S."/>
            <person name="Chantasingh D."/>
            <person name="Luangsa-ard J.J."/>
            <person name="Eurwilaichitr L."/>
        </authorList>
    </citation>
    <scope>NUCLEOTIDE SEQUENCE [LARGE SCALE GENOMIC DNA]</scope>
    <source>
        <strain evidence="1 2">BCC 54312</strain>
    </source>
</reference>
<sequence length="215" mass="24906">MRLLSHLHLLDRKILPDRPFISHFITYDPPELDHPGPPSGAFHLYKLALPSGLFFKTISNSLLILSILHPPPPSPSVSHYPSTTMLFQTTALVAILAAAQGVFGSACEEQRQRYNACREFNKDGSYHHLKWCLCERDEGLFHQAWQCAVEKAVTRAGGDANHQSVARESMYWKQYFIEFKFRYCQDPDNKFQGNYDKAWESHHWIWDNRMDLTKI</sequence>
<accession>A0A367LIA2</accession>
<dbReference type="OrthoDB" id="4924753at2759"/>
<evidence type="ECO:0000313" key="2">
    <source>
        <dbReference type="Proteomes" id="UP000253664"/>
    </source>
</evidence>
<dbReference type="Proteomes" id="UP000253664">
    <property type="component" value="Unassembled WGS sequence"/>
</dbReference>
<dbReference type="EMBL" id="LKCN02000005">
    <property type="protein sequence ID" value="RCI14130.1"/>
    <property type="molecule type" value="Genomic_DNA"/>
</dbReference>
<evidence type="ECO:0000313" key="1">
    <source>
        <dbReference type="EMBL" id="RCI14130.1"/>
    </source>
</evidence>
<keyword evidence="2" id="KW-1185">Reference proteome</keyword>